<evidence type="ECO:0000256" key="1">
    <source>
        <dbReference type="SAM" id="MobiDB-lite"/>
    </source>
</evidence>
<proteinExistence type="predicted"/>
<gene>
    <name evidence="2" type="ORF">P7K49_034902</name>
    <name evidence="3" type="ORF">P7K49_034903</name>
</gene>
<dbReference type="EMBL" id="JASSZA010000019">
    <property type="protein sequence ID" value="KAK2088996.1"/>
    <property type="molecule type" value="Genomic_DNA"/>
</dbReference>
<comment type="caution">
    <text evidence="2">The sequence shown here is derived from an EMBL/GenBank/DDBJ whole genome shotgun (WGS) entry which is preliminary data.</text>
</comment>
<protein>
    <submittedName>
        <fullName evidence="2">Uncharacterized protein</fullName>
    </submittedName>
</protein>
<sequence length="69" mass="7815">MTERQETEAEQGTEIRHSEWEETEPEGAATECTDSERRAVGVRLPGRAEESPFSDTDTVWLSYGLDLEL</sequence>
<name>A0ABQ9TWX7_SAGOE</name>
<reference evidence="2 4" key="1">
    <citation type="submission" date="2023-05" db="EMBL/GenBank/DDBJ databases">
        <title>B98-5 Cell Line De Novo Hybrid Assembly: An Optical Mapping Approach.</title>
        <authorList>
            <person name="Kananen K."/>
            <person name="Auerbach J.A."/>
            <person name="Kautto E."/>
            <person name="Blachly J.S."/>
        </authorList>
    </citation>
    <scope>NUCLEOTIDE SEQUENCE [LARGE SCALE GENOMIC DNA]</scope>
    <source>
        <strain evidence="2">B95-8</strain>
        <tissue evidence="2">Cell line</tissue>
    </source>
</reference>
<evidence type="ECO:0000313" key="3">
    <source>
        <dbReference type="EMBL" id="KAK2088996.1"/>
    </source>
</evidence>
<dbReference type="Proteomes" id="UP001266305">
    <property type="component" value="Unassembled WGS sequence"/>
</dbReference>
<evidence type="ECO:0000313" key="2">
    <source>
        <dbReference type="EMBL" id="KAK2088995.1"/>
    </source>
</evidence>
<evidence type="ECO:0000313" key="4">
    <source>
        <dbReference type="Proteomes" id="UP001266305"/>
    </source>
</evidence>
<dbReference type="EMBL" id="JASSZA010000019">
    <property type="protein sequence ID" value="KAK2088995.1"/>
    <property type="molecule type" value="Genomic_DNA"/>
</dbReference>
<accession>A0ABQ9TWX7</accession>
<keyword evidence="4" id="KW-1185">Reference proteome</keyword>
<feature type="region of interest" description="Disordered" evidence="1">
    <location>
        <begin position="1"/>
        <end position="54"/>
    </location>
</feature>
<organism evidence="2 4">
    <name type="scientific">Saguinus oedipus</name>
    <name type="common">Cotton-top tamarin</name>
    <name type="synonym">Oedipomidas oedipus</name>
    <dbReference type="NCBI Taxonomy" id="9490"/>
    <lineage>
        <taxon>Eukaryota</taxon>
        <taxon>Metazoa</taxon>
        <taxon>Chordata</taxon>
        <taxon>Craniata</taxon>
        <taxon>Vertebrata</taxon>
        <taxon>Euteleostomi</taxon>
        <taxon>Mammalia</taxon>
        <taxon>Eutheria</taxon>
        <taxon>Euarchontoglires</taxon>
        <taxon>Primates</taxon>
        <taxon>Haplorrhini</taxon>
        <taxon>Platyrrhini</taxon>
        <taxon>Cebidae</taxon>
        <taxon>Callitrichinae</taxon>
        <taxon>Saguinus</taxon>
    </lineage>
</organism>
<feature type="compositionally biased region" description="Basic and acidic residues" evidence="1">
    <location>
        <begin position="1"/>
        <end position="20"/>
    </location>
</feature>